<dbReference type="OrthoDB" id="9804124at2"/>
<gene>
    <name evidence="6" type="ORF">FRX97_06605</name>
</gene>
<evidence type="ECO:0000256" key="1">
    <source>
        <dbReference type="ARBA" id="ARBA00004370"/>
    </source>
</evidence>
<sequence>MKGPAWKYYMVFIVALVAGLAIIFGIFKIQVIEGSHWKNKAAALTTKYRKIKAVRGNIYSADGNLLATSIPVYNVRMDVNADALTDDVFYAKIDSLAYCLSNYFKDKSQRAYKNMLVSARKRGERYLLVKSNIGYLAQQKVKTFPLFRKGRYKGGLIFEKFTRRKKPFGILAERTIGYEMENVHPVGLEGAYSDVLAGTEGMRLERRLSGGVWMPVGDENQIDPKDGMDIITTIDVNIQDVAEKALLDQLRKHDADHGCVVLMEVKTGNVVAIANLARSSTGAYSESYNYAVGESTEPGSTMKLAALMAALDDGHISIDDTVDAGNGVHYYYNVPMHDTKDGGHGEISVKRAFEVSSNIGVSKIISKHYSKNPQAFVDKLYSFRLNEPLGLKIAGEGRPKIQHPSDKAWSGISLTQMSIGYEMLMTPMQILAFYNAVANNGVLLRPNFVKHYAKNGKIVKTLKPEILNPAICNRKTIEQLKVMLEGVVEEGTGANLKNAHFKIAGKTGTARIANASYGYKYTSKYSYQASFCGYFPADNPMYSCIVVVNAPSNAVYYGNLVAGPIFREIADKVFASQIEHHSPLNAEDQLLAGNVPVSLSGYYNDLVTVFNEFNVRTVNKGTAGPWARTSTKDSEVEILPYESEKYPKLVPNVVGMGLMDAIYLLENRGLQVVVSGRGMVKKQSIPPGRRIRANETIKIDLS</sequence>
<dbReference type="SUPFAM" id="SSF54184">
    <property type="entry name" value="Penicillin-binding protein 2x (pbp-2x), c-terminal domain"/>
    <property type="match status" value="1"/>
</dbReference>
<evidence type="ECO:0000256" key="2">
    <source>
        <dbReference type="ARBA" id="ARBA00022645"/>
    </source>
</evidence>
<dbReference type="GO" id="GO:0004180">
    <property type="term" value="F:carboxypeptidase activity"/>
    <property type="evidence" value="ECO:0007669"/>
    <property type="project" value="UniProtKB-KW"/>
</dbReference>
<evidence type="ECO:0000256" key="4">
    <source>
        <dbReference type="SAM" id="Phobius"/>
    </source>
</evidence>
<dbReference type="InterPro" id="IPR050515">
    <property type="entry name" value="Beta-lactam/transpept"/>
</dbReference>
<dbReference type="InterPro" id="IPR005543">
    <property type="entry name" value="PASTA_dom"/>
</dbReference>
<dbReference type="Pfam" id="PF03717">
    <property type="entry name" value="PBP_dimer"/>
    <property type="match status" value="1"/>
</dbReference>
<evidence type="ECO:0000313" key="6">
    <source>
        <dbReference type="EMBL" id="TXC78879.1"/>
    </source>
</evidence>
<comment type="subcellular location">
    <subcellularLocation>
        <location evidence="1">Membrane</location>
    </subcellularLocation>
</comment>
<evidence type="ECO:0000256" key="3">
    <source>
        <dbReference type="ARBA" id="ARBA00023136"/>
    </source>
</evidence>
<dbReference type="PANTHER" id="PTHR30627">
    <property type="entry name" value="PEPTIDOGLYCAN D,D-TRANSPEPTIDASE"/>
    <property type="match status" value="1"/>
</dbReference>
<keyword evidence="7" id="KW-1185">Reference proteome</keyword>
<dbReference type="PANTHER" id="PTHR30627:SF1">
    <property type="entry name" value="PEPTIDOGLYCAN D,D-TRANSPEPTIDASE FTSI"/>
    <property type="match status" value="1"/>
</dbReference>
<dbReference type="CDD" id="cd06575">
    <property type="entry name" value="PASTA_Pbp2x-like_2"/>
    <property type="match status" value="1"/>
</dbReference>
<dbReference type="EMBL" id="VORB01000005">
    <property type="protein sequence ID" value="TXC78879.1"/>
    <property type="molecule type" value="Genomic_DNA"/>
</dbReference>
<dbReference type="Pfam" id="PF00905">
    <property type="entry name" value="Transpeptidase"/>
    <property type="match status" value="1"/>
</dbReference>
<dbReference type="InterPro" id="IPR012338">
    <property type="entry name" value="Beta-lactam/transpept-like"/>
</dbReference>
<dbReference type="SUPFAM" id="SSF56601">
    <property type="entry name" value="beta-lactamase/transpeptidase-like"/>
    <property type="match status" value="1"/>
</dbReference>
<dbReference type="Proteomes" id="UP000321168">
    <property type="component" value="Unassembled WGS sequence"/>
</dbReference>
<keyword evidence="2" id="KW-0645">Protease</keyword>
<dbReference type="GO" id="GO:0071555">
    <property type="term" value="P:cell wall organization"/>
    <property type="evidence" value="ECO:0007669"/>
    <property type="project" value="TreeGrafter"/>
</dbReference>
<organism evidence="6 7">
    <name type="scientific">Luteibaculum oceani</name>
    <dbReference type="NCBI Taxonomy" id="1294296"/>
    <lineage>
        <taxon>Bacteria</taxon>
        <taxon>Pseudomonadati</taxon>
        <taxon>Bacteroidota</taxon>
        <taxon>Flavobacteriia</taxon>
        <taxon>Flavobacteriales</taxon>
        <taxon>Luteibaculaceae</taxon>
        <taxon>Luteibaculum</taxon>
    </lineage>
</organism>
<name>A0A5C6V116_9FLAO</name>
<dbReference type="RefSeq" id="WP_147014403.1">
    <property type="nucleotide sequence ID" value="NZ_VORB01000005.1"/>
</dbReference>
<dbReference type="Gene3D" id="3.90.1310.10">
    <property type="entry name" value="Penicillin-binding protein 2a (Domain 2)"/>
    <property type="match status" value="1"/>
</dbReference>
<dbReference type="GO" id="GO:0005886">
    <property type="term" value="C:plasma membrane"/>
    <property type="evidence" value="ECO:0007669"/>
    <property type="project" value="TreeGrafter"/>
</dbReference>
<dbReference type="InterPro" id="IPR005311">
    <property type="entry name" value="PBP_dimer"/>
</dbReference>
<proteinExistence type="predicted"/>
<evidence type="ECO:0000313" key="7">
    <source>
        <dbReference type="Proteomes" id="UP000321168"/>
    </source>
</evidence>
<keyword evidence="2" id="KW-0378">Hydrolase</keyword>
<accession>A0A5C6V116</accession>
<feature type="transmembrane region" description="Helical" evidence="4">
    <location>
        <begin position="6"/>
        <end position="27"/>
    </location>
</feature>
<evidence type="ECO:0000259" key="5">
    <source>
        <dbReference type="PROSITE" id="PS51178"/>
    </source>
</evidence>
<dbReference type="PROSITE" id="PS51178">
    <property type="entry name" value="PASTA"/>
    <property type="match status" value="1"/>
</dbReference>
<keyword evidence="2" id="KW-0121">Carboxypeptidase</keyword>
<comment type="caution">
    <text evidence="6">The sequence shown here is derived from an EMBL/GenBank/DDBJ whole genome shotgun (WGS) entry which is preliminary data.</text>
</comment>
<reference evidence="6 7" key="1">
    <citation type="submission" date="2019-08" db="EMBL/GenBank/DDBJ databases">
        <title>Genome of Luteibaculum oceani JCM 18817.</title>
        <authorList>
            <person name="Bowman J.P."/>
        </authorList>
    </citation>
    <scope>NUCLEOTIDE SEQUENCE [LARGE SCALE GENOMIC DNA]</scope>
    <source>
        <strain evidence="6 7">JCM 18817</strain>
    </source>
</reference>
<keyword evidence="4" id="KW-0812">Transmembrane</keyword>
<dbReference type="SMART" id="SM00740">
    <property type="entry name" value="PASTA"/>
    <property type="match status" value="1"/>
</dbReference>
<dbReference type="Gene3D" id="3.30.450.330">
    <property type="match status" value="1"/>
</dbReference>
<dbReference type="Gene3D" id="3.40.710.10">
    <property type="entry name" value="DD-peptidase/beta-lactamase superfamily"/>
    <property type="match status" value="1"/>
</dbReference>
<protein>
    <submittedName>
        <fullName evidence="6">PASTA domain-containing protein</fullName>
    </submittedName>
</protein>
<dbReference type="GO" id="GO:0008658">
    <property type="term" value="F:penicillin binding"/>
    <property type="evidence" value="ECO:0007669"/>
    <property type="project" value="InterPro"/>
</dbReference>
<dbReference type="InterPro" id="IPR001460">
    <property type="entry name" value="PCN-bd_Tpept"/>
</dbReference>
<keyword evidence="3 4" id="KW-0472">Membrane</keyword>
<keyword evidence="4" id="KW-1133">Transmembrane helix</keyword>
<dbReference type="AlphaFoldDB" id="A0A5C6V116"/>
<dbReference type="Pfam" id="PF03793">
    <property type="entry name" value="PASTA"/>
    <property type="match status" value="1"/>
</dbReference>
<dbReference type="InterPro" id="IPR036138">
    <property type="entry name" value="PBP_dimer_sf"/>
</dbReference>
<feature type="domain" description="PASTA" evidence="5">
    <location>
        <begin position="644"/>
        <end position="702"/>
    </location>
</feature>
<dbReference type="SUPFAM" id="SSF56519">
    <property type="entry name" value="Penicillin binding protein dimerisation domain"/>
    <property type="match status" value="1"/>
</dbReference>